<keyword evidence="10" id="KW-1185">Reference proteome</keyword>
<dbReference type="Gene3D" id="1.10.10.60">
    <property type="entry name" value="Homeodomain-like"/>
    <property type="match status" value="2"/>
</dbReference>
<feature type="domain" description="HTH araC/xylS-type" evidence="5">
    <location>
        <begin position="131"/>
        <end position="230"/>
    </location>
</feature>
<organism evidence="8 9">
    <name type="scientific">Bacillus salipaludis</name>
    <dbReference type="NCBI Taxonomy" id="2547811"/>
    <lineage>
        <taxon>Bacteria</taxon>
        <taxon>Bacillati</taxon>
        <taxon>Bacillota</taxon>
        <taxon>Bacilli</taxon>
        <taxon>Bacillales</taxon>
        <taxon>Bacillaceae</taxon>
        <taxon>Bacillus</taxon>
    </lineage>
</organism>
<dbReference type="PROSITE" id="PS01124">
    <property type="entry name" value="HTH_ARAC_FAMILY_2"/>
    <property type="match status" value="1"/>
</dbReference>
<dbReference type="PRINTS" id="PR00032">
    <property type="entry name" value="HTHARAC"/>
</dbReference>
<evidence type="ECO:0000256" key="2">
    <source>
        <dbReference type="ARBA" id="ARBA00023125"/>
    </source>
</evidence>
<feature type="modified residue" description="4-aspartylphosphate" evidence="4">
    <location>
        <position position="53"/>
    </location>
</feature>
<dbReference type="PROSITE" id="PS00041">
    <property type="entry name" value="HTH_ARAC_FAMILY_1"/>
    <property type="match status" value="1"/>
</dbReference>
<evidence type="ECO:0000313" key="9">
    <source>
        <dbReference type="Proteomes" id="UP000295132"/>
    </source>
</evidence>
<dbReference type="PANTHER" id="PTHR43280:SF2">
    <property type="entry name" value="HTH-TYPE TRANSCRIPTIONAL REGULATOR EXSA"/>
    <property type="match status" value="1"/>
</dbReference>
<proteinExistence type="predicted"/>
<dbReference type="SUPFAM" id="SSF52172">
    <property type="entry name" value="CheY-like"/>
    <property type="match status" value="1"/>
</dbReference>
<dbReference type="CDD" id="cd17536">
    <property type="entry name" value="REC_YesN-like"/>
    <property type="match status" value="1"/>
</dbReference>
<evidence type="ECO:0000256" key="1">
    <source>
        <dbReference type="ARBA" id="ARBA00023015"/>
    </source>
</evidence>
<dbReference type="Proteomes" id="UP000295132">
    <property type="component" value="Unassembled WGS sequence"/>
</dbReference>
<dbReference type="InterPro" id="IPR009057">
    <property type="entry name" value="Homeodomain-like_sf"/>
</dbReference>
<evidence type="ECO:0000259" key="5">
    <source>
        <dbReference type="PROSITE" id="PS01124"/>
    </source>
</evidence>
<dbReference type="Gene3D" id="3.40.50.2300">
    <property type="match status" value="1"/>
</dbReference>
<dbReference type="SMART" id="SM00448">
    <property type="entry name" value="REC"/>
    <property type="match status" value="1"/>
</dbReference>
<dbReference type="PANTHER" id="PTHR43280">
    <property type="entry name" value="ARAC-FAMILY TRANSCRIPTIONAL REGULATOR"/>
    <property type="match status" value="1"/>
</dbReference>
<dbReference type="InterPro" id="IPR020449">
    <property type="entry name" value="Tscrpt_reg_AraC-type_HTH"/>
</dbReference>
<reference evidence="7" key="2">
    <citation type="submission" date="2023-08" db="EMBL/GenBank/DDBJ databases">
        <title>Nitrogen cycling bacteria in agricultural field soils.</title>
        <authorList>
            <person name="Jang J."/>
        </authorList>
    </citation>
    <scope>NUCLEOTIDE SEQUENCE</scope>
    <source>
        <strain evidence="7">PS3-36</strain>
    </source>
</reference>
<dbReference type="GO" id="GO:0043565">
    <property type="term" value="F:sequence-specific DNA binding"/>
    <property type="evidence" value="ECO:0007669"/>
    <property type="project" value="InterPro"/>
</dbReference>
<gene>
    <name evidence="8" type="ORF">E2K98_10345</name>
    <name evidence="7" type="ORF">RCG21_27890</name>
</gene>
<reference evidence="8 9" key="1">
    <citation type="submission" date="2019-03" db="EMBL/GenBank/DDBJ databases">
        <title>Bacillus niacini sp. nov. a Nicotinate-Metabolizing Mesophile Isolated from Soil.</title>
        <authorList>
            <person name="Zhang G."/>
        </authorList>
    </citation>
    <scope>NUCLEOTIDE SEQUENCE [LARGE SCALE GENOMIC DNA]</scope>
    <source>
        <strain evidence="8 9">WN066</strain>
    </source>
</reference>
<dbReference type="GO" id="GO:0003700">
    <property type="term" value="F:DNA-binding transcription factor activity"/>
    <property type="evidence" value="ECO:0007669"/>
    <property type="project" value="InterPro"/>
</dbReference>
<evidence type="ECO:0000313" key="8">
    <source>
        <dbReference type="EMBL" id="TDK62435.1"/>
    </source>
</evidence>
<comment type="caution">
    <text evidence="8">The sequence shown here is derived from an EMBL/GenBank/DDBJ whole genome shotgun (WGS) entry which is preliminary data.</text>
</comment>
<evidence type="ECO:0000313" key="7">
    <source>
        <dbReference type="EMBL" id="MDQ6600097.1"/>
    </source>
</evidence>
<dbReference type="InterPro" id="IPR001789">
    <property type="entry name" value="Sig_transdc_resp-reg_receiver"/>
</dbReference>
<dbReference type="SMART" id="SM00342">
    <property type="entry name" value="HTH_ARAC"/>
    <property type="match status" value="1"/>
</dbReference>
<dbReference type="Proteomes" id="UP001178888">
    <property type="component" value="Unassembled WGS sequence"/>
</dbReference>
<dbReference type="InterPro" id="IPR018062">
    <property type="entry name" value="HTH_AraC-typ_CS"/>
</dbReference>
<keyword evidence="3" id="KW-0804">Transcription</keyword>
<dbReference type="AlphaFoldDB" id="A0A4R5VW12"/>
<dbReference type="RefSeq" id="WP_133334152.1">
    <property type="nucleotide sequence ID" value="NZ_JAVGVR010000001.1"/>
</dbReference>
<protein>
    <submittedName>
        <fullName evidence="8">AraC family transcriptional regulator</fullName>
    </submittedName>
</protein>
<evidence type="ECO:0000313" key="10">
    <source>
        <dbReference type="Proteomes" id="UP001178888"/>
    </source>
</evidence>
<dbReference type="EMBL" id="SMYO01000004">
    <property type="protein sequence ID" value="TDK62435.1"/>
    <property type="molecule type" value="Genomic_DNA"/>
</dbReference>
<sequence length="239" mass="27558">MNVLIVDDEPLELEQMEYMLQSECPNWKIYKAADANQAHEINQNFSIQLAFLDINLPGKSGLEFGEELRKINQEVDIIMVTACQNFNYAQQSIRIGVVDYLTKPIIESELLSVLAKYKDKQQEKGYSSLIDSSLKLIHEKFNEKISLLTVANQVHVNPTYLSRKFHEEVGVSFSEYLIQYRIQTAKQFLITNINWTISDIAEKSGFSSQHYFSTLFRKIVGISPTEFRERENKSLSSSQ</sequence>
<dbReference type="EMBL" id="JAVGVR010000001">
    <property type="protein sequence ID" value="MDQ6600097.1"/>
    <property type="molecule type" value="Genomic_DNA"/>
</dbReference>
<dbReference type="InterPro" id="IPR011006">
    <property type="entry name" value="CheY-like_superfamily"/>
</dbReference>
<dbReference type="Pfam" id="PF12833">
    <property type="entry name" value="HTH_18"/>
    <property type="match status" value="1"/>
</dbReference>
<dbReference type="Pfam" id="PF00072">
    <property type="entry name" value="Response_reg"/>
    <property type="match status" value="1"/>
</dbReference>
<name>A0A4R5VW12_9BACI</name>
<evidence type="ECO:0000256" key="3">
    <source>
        <dbReference type="ARBA" id="ARBA00023163"/>
    </source>
</evidence>
<evidence type="ECO:0000259" key="6">
    <source>
        <dbReference type="PROSITE" id="PS50110"/>
    </source>
</evidence>
<keyword evidence="1" id="KW-0805">Transcription regulation</keyword>
<dbReference type="SUPFAM" id="SSF46689">
    <property type="entry name" value="Homeodomain-like"/>
    <property type="match status" value="2"/>
</dbReference>
<feature type="domain" description="Response regulatory" evidence="6">
    <location>
        <begin position="2"/>
        <end position="118"/>
    </location>
</feature>
<dbReference type="PROSITE" id="PS50110">
    <property type="entry name" value="RESPONSE_REGULATORY"/>
    <property type="match status" value="1"/>
</dbReference>
<keyword evidence="2" id="KW-0238">DNA-binding</keyword>
<keyword evidence="4" id="KW-0597">Phosphoprotein</keyword>
<dbReference type="InterPro" id="IPR018060">
    <property type="entry name" value="HTH_AraC"/>
</dbReference>
<evidence type="ECO:0000256" key="4">
    <source>
        <dbReference type="PROSITE-ProRule" id="PRU00169"/>
    </source>
</evidence>
<accession>A0A4R5VW12</accession>
<dbReference type="GO" id="GO:0000160">
    <property type="term" value="P:phosphorelay signal transduction system"/>
    <property type="evidence" value="ECO:0007669"/>
    <property type="project" value="InterPro"/>
</dbReference>